<keyword evidence="4" id="KW-1185">Reference proteome</keyword>
<dbReference type="Gene3D" id="3.40.50.300">
    <property type="entry name" value="P-loop containing nucleotide triphosphate hydrolases"/>
    <property type="match status" value="1"/>
</dbReference>
<feature type="transmembrane region" description="Helical" evidence="1">
    <location>
        <begin position="692"/>
        <end position="719"/>
    </location>
</feature>
<dbReference type="Proteomes" id="UP000309128">
    <property type="component" value="Unassembled WGS sequence"/>
</dbReference>
<feature type="domain" description="NACHT" evidence="2">
    <location>
        <begin position="162"/>
        <end position="328"/>
    </location>
</feature>
<accession>A0A5S4FED9</accession>
<evidence type="ECO:0000259" key="2">
    <source>
        <dbReference type="Pfam" id="PF05729"/>
    </source>
</evidence>
<evidence type="ECO:0000313" key="3">
    <source>
        <dbReference type="EMBL" id="TMR16667.1"/>
    </source>
</evidence>
<evidence type="ECO:0000256" key="1">
    <source>
        <dbReference type="SAM" id="Phobius"/>
    </source>
</evidence>
<dbReference type="AlphaFoldDB" id="A0A5S4FED9"/>
<feature type="transmembrane region" description="Helical" evidence="1">
    <location>
        <begin position="20"/>
        <end position="42"/>
    </location>
</feature>
<evidence type="ECO:0000313" key="4">
    <source>
        <dbReference type="Proteomes" id="UP000309128"/>
    </source>
</evidence>
<feature type="transmembrane region" description="Helical" evidence="1">
    <location>
        <begin position="609"/>
        <end position="642"/>
    </location>
</feature>
<keyword evidence="1" id="KW-0812">Transmembrane</keyword>
<sequence>MPPALDGGQHVGVSRRPIRWWNPAALLAIVALVATVVLVGRALDQADKVNVADLAAVAIAAAVAAAAVVTWAKRRNTAAGYPADVTRAADVLADLVRRQWQDEARNRLLDDPEPIPVRWNLTANEAVMSTPRLISTATGFTFTGRSDDIAALARDFRTLTRRRLVITGGAGMGKTTLAIQLLLQLLSTRATDQTSASGDEIVPVPVLLPVSGWDTDAHPRLQDWLAVRLAADYPALAAPQLGAGAAAALAQRGHILPVLDGLDEIPAPARAQVIAALNASLTARDQLILTSRRAEFTTAVHDAGRPLTAAAVIVPKPLTPQAAADYLTACLPASPTEAWTHTLAALRSHTVPGLTRLSATPLGLWLIRTVYVASGADPAPLTGSLGADADALRTHLLDHVIPAVIAARPPSTDPTDHFRPRHRLDSDATRRYLTYLARAFPPATTRDITWWHIARTTSHIRPAVGLTFGLAFGLAAGLLPVVWVGELISWSWPGLVIGLAFGLMRAPSWVNETPGFANLRLRGRAWRPFRFNTAAVAFRLLVGLVVGLAFVPMLVLMTGLNPTDGLTLRLGLYVWLGITLAPRLVTWTEQPTLESTSTPRSSRRPGRTLTLLRTIVPGLAAGLAAWLAFGLTVGFGVGLGVFRFDPTDAIELGLYVWLGITLAPRLVTWAEQPTLESTSTARSSWQADRTLTLLRTIVPGLAAGLTAGLAFGLTTGLAFGLMTGLAFGLAFGPTAGLVMGNHHAWLVCTIAVAQLALKRQLPWRVMGFLDDAHRLGLLRAVGPVYQFRHAALHDHLASLK</sequence>
<reference evidence="3 4" key="1">
    <citation type="submission" date="2019-05" db="EMBL/GenBank/DDBJ databases">
        <title>Draft genome sequence of Nonomuraea turkmeniaca DSM 43926.</title>
        <authorList>
            <person name="Saricaoglu S."/>
            <person name="Isik K."/>
        </authorList>
    </citation>
    <scope>NUCLEOTIDE SEQUENCE [LARGE SCALE GENOMIC DNA]</scope>
    <source>
        <strain evidence="3 4">DSM 43926</strain>
    </source>
</reference>
<comment type="caution">
    <text evidence="3">The sequence shown here is derived from an EMBL/GenBank/DDBJ whole genome shotgun (WGS) entry which is preliminary data.</text>
</comment>
<protein>
    <submittedName>
        <fullName evidence="3">NACHT domain-containing protein</fullName>
    </submittedName>
</protein>
<organism evidence="3 4">
    <name type="scientific">Nonomuraea turkmeniaca</name>
    <dbReference type="NCBI Taxonomy" id="103838"/>
    <lineage>
        <taxon>Bacteria</taxon>
        <taxon>Bacillati</taxon>
        <taxon>Actinomycetota</taxon>
        <taxon>Actinomycetes</taxon>
        <taxon>Streptosporangiales</taxon>
        <taxon>Streptosporangiaceae</taxon>
        <taxon>Nonomuraea</taxon>
    </lineage>
</organism>
<name>A0A5S4FED9_9ACTN</name>
<dbReference type="OrthoDB" id="419058at2"/>
<dbReference type="Pfam" id="PF05729">
    <property type="entry name" value="NACHT"/>
    <property type="match status" value="1"/>
</dbReference>
<feature type="transmembrane region" description="Helical" evidence="1">
    <location>
        <begin position="531"/>
        <end position="558"/>
    </location>
</feature>
<keyword evidence="1" id="KW-1133">Transmembrane helix</keyword>
<dbReference type="EMBL" id="VCKY01000086">
    <property type="protein sequence ID" value="TMR16667.1"/>
    <property type="molecule type" value="Genomic_DNA"/>
</dbReference>
<dbReference type="InterPro" id="IPR027417">
    <property type="entry name" value="P-loop_NTPase"/>
</dbReference>
<feature type="transmembrane region" description="Helical" evidence="1">
    <location>
        <begin position="490"/>
        <end position="510"/>
    </location>
</feature>
<keyword evidence="1" id="KW-0472">Membrane</keyword>
<proteinExistence type="predicted"/>
<feature type="transmembrane region" description="Helical" evidence="1">
    <location>
        <begin position="463"/>
        <end position="484"/>
    </location>
</feature>
<feature type="transmembrane region" description="Helical" evidence="1">
    <location>
        <begin position="54"/>
        <end position="72"/>
    </location>
</feature>
<dbReference type="SUPFAM" id="SSF52540">
    <property type="entry name" value="P-loop containing nucleoside triphosphate hydrolases"/>
    <property type="match status" value="1"/>
</dbReference>
<gene>
    <name evidence="3" type="ORF">ETD86_24640</name>
</gene>
<dbReference type="InterPro" id="IPR007111">
    <property type="entry name" value="NACHT_NTPase"/>
</dbReference>